<organism evidence="1 2">
    <name type="scientific">Nonomuraea bangladeshensis</name>
    <dbReference type="NCBI Taxonomy" id="404385"/>
    <lineage>
        <taxon>Bacteria</taxon>
        <taxon>Bacillati</taxon>
        <taxon>Actinomycetota</taxon>
        <taxon>Actinomycetes</taxon>
        <taxon>Streptosporangiales</taxon>
        <taxon>Streptosporangiaceae</taxon>
        <taxon>Nonomuraea</taxon>
    </lineage>
</organism>
<dbReference type="Proteomes" id="UP001552427">
    <property type="component" value="Unassembled WGS sequence"/>
</dbReference>
<dbReference type="EMBL" id="JBFARM010000005">
    <property type="protein sequence ID" value="MEV4287413.1"/>
    <property type="molecule type" value="Genomic_DNA"/>
</dbReference>
<evidence type="ECO:0000313" key="1">
    <source>
        <dbReference type="EMBL" id="MEV4287413.1"/>
    </source>
</evidence>
<evidence type="ECO:0000313" key="2">
    <source>
        <dbReference type="Proteomes" id="UP001552427"/>
    </source>
</evidence>
<protein>
    <submittedName>
        <fullName evidence="1">Uncharacterized protein</fullName>
    </submittedName>
</protein>
<comment type="caution">
    <text evidence="1">The sequence shown here is derived from an EMBL/GenBank/DDBJ whole genome shotgun (WGS) entry which is preliminary data.</text>
</comment>
<keyword evidence="2" id="KW-1185">Reference proteome</keyword>
<name>A0ABV3H4H3_9ACTN</name>
<reference evidence="1 2" key="1">
    <citation type="submission" date="2024-06" db="EMBL/GenBank/DDBJ databases">
        <title>The Natural Products Discovery Center: Release of the First 8490 Sequenced Strains for Exploring Actinobacteria Biosynthetic Diversity.</title>
        <authorList>
            <person name="Kalkreuter E."/>
            <person name="Kautsar S.A."/>
            <person name="Yang D."/>
            <person name="Bader C.D."/>
            <person name="Teijaro C.N."/>
            <person name="Fluegel L."/>
            <person name="Davis C.M."/>
            <person name="Simpson J.R."/>
            <person name="Lauterbach L."/>
            <person name="Steele A.D."/>
            <person name="Gui C."/>
            <person name="Meng S."/>
            <person name="Li G."/>
            <person name="Viehrig K."/>
            <person name="Ye F."/>
            <person name="Su P."/>
            <person name="Kiefer A.F."/>
            <person name="Nichols A."/>
            <person name="Cepeda A.J."/>
            <person name="Yan W."/>
            <person name="Fan B."/>
            <person name="Jiang Y."/>
            <person name="Adhikari A."/>
            <person name="Zheng C.-J."/>
            <person name="Schuster L."/>
            <person name="Cowan T.M."/>
            <person name="Smanski M.J."/>
            <person name="Chevrette M.G."/>
            <person name="De Carvalho L.P.S."/>
            <person name="Shen B."/>
        </authorList>
    </citation>
    <scope>NUCLEOTIDE SEQUENCE [LARGE SCALE GENOMIC DNA]</scope>
    <source>
        <strain evidence="1 2">NPDC049574</strain>
    </source>
</reference>
<proteinExistence type="predicted"/>
<gene>
    <name evidence="1" type="ORF">AB0K40_18055</name>
</gene>
<accession>A0ABV3H4H3</accession>
<sequence>MNGPDHYRDAERAFENAKSYEPGSVQERFQLDAAQYHATMALAAATALQAALPLIGDDQQITDWAKAIGVTFTTPDLVRIDDALALLDQLDEEGLIVPATAERLREVLRRKNGGA</sequence>
<dbReference type="RefSeq" id="WP_364450862.1">
    <property type="nucleotide sequence ID" value="NZ_JBFARM010000005.1"/>
</dbReference>